<sequence length="250" mass="27738">MVTVSRTMVVAAVPRAWFMGIAARLVGLAEESRAEGERILLPDGRVVPDIRLVTGRHLRPGAVYDASSADEKVRVTLREWDGRRGARLEQSITAVDTHLALDIAWQSLERPQLVEVSGETRQEGGLTLSRATGRARLRLDDWWTAADTGKAPASTPVRARVDHAWARAEFGAAPRPHDADGRWEIHVTMTVRGRRLLRPIGALVLPLARRPIRRALVRALDDLAERWNEQLPRHMGRDPEQVVAALLAGP</sequence>
<dbReference type="RefSeq" id="WP_043447083.1">
    <property type="nucleotide sequence ID" value="NZ_CP009313.1"/>
</dbReference>
<name>A0A0B5DLU9_9ACTN</name>
<dbReference type="AlphaFoldDB" id="A0A0B5DLU9"/>
<accession>A0A0B5DLU9</accession>
<dbReference type="OrthoDB" id="3420364at2"/>
<proteinExistence type="predicted"/>
<reference evidence="2 4" key="3">
    <citation type="submission" date="2017-09" db="EMBL/GenBank/DDBJ databases">
        <title>Streptomyces genome completion.</title>
        <authorList>
            <person name="Lee N."/>
            <person name="Cho B.-K."/>
        </authorList>
    </citation>
    <scope>NUCLEOTIDE SEQUENCE [LARGE SCALE GENOMIC DNA]</scope>
    <source>
        <strain evidence="2 4">ATCC 14899</strain>
    </source>
</reference>
<evidence type="ECO:0000313" key="4">
    <source>
        <dbReference type="Proteomes" id="UP000325763"/>
    </source>
</evidence>
<dbReference type="EMBL" id="CP009313">
    <property type="protein sequence ID" value="AJE44189.1"/>
    <property type="molecule type" value="Genomic_DNA"/>
</dbReference>
<dbReference type="HOGENOM" id="CLU_1057355_0_0_11"/>
<dbReference type="EMBL" id="CP023747">
    <property type="protein sequence ID" value="QEV42675.1"/>
    <property type="molecule type" value="Genomic_DNA"/>
</dbReference>
<keyword evidence="3" id="KW-1185">Reference proteome</keyword>
<dbReference type="Proteomes" id="UP000325763">
    <property type="component" value="Chromosome"/>
</dbReference>
<evidence type="ECO:0000313" key="3">
    <source>
        <dbReference type="Proteomes" id="UP000031526"/>
    </source>
</evidence>
<gene>
    <name evidence="2" type="ORF">CP978_32745</name>
    <name evidence="1" type="ORF">SNOD_32490</name>
</gene>
<reference evidence="3" key="1">
    <citation type="submission" date="2014-09" db="EMBL/GenBank/DDBJ databases">
        <title>Sequence of the Streptomyces nodosus genome.</title>
        <authorList>
            <person name="Sweeney P."/>
            <person name="Stephens N."/>
            <person name="Murphy C."/>
            <person name="Caffrey P."/>
        </authorList>
    </citation>
    <scope>NUCLEOTIDE SEQUENCE [LARGE SCALE GENOMIC DNA]</scope>
    <source>
        <strain evidence="3">ATCC 14899</strain>
    </source>
</reference>
<dbReference type="KEGG" id="snq:CP978_32745"/>
<organism evidence="1 3">
    <name type="scientific">Streptomyces nodosus</name>
    <dbReference type="NCBI Taxonomy" id="40318"/>
    <lineage>
        <taxon>Bacteria</taxon>
        <taxon>Bacillati</taxon>
        <taxon>Actinomycetota</taxon>
        <taxon>Actinomycetes</taxon>
        <taxon>Kitasatosporales</taxon>
        <taxon>Streptomycetaceae</taxon>
        <taxon>Streptomyces</taxon>
    </lineage>
</organism>
<protein>
    <submittedName>
        <fullName evidence="1">Uncharacterized protein</fullName>
    </submittedName>
</protein>
<evidence type="ECO:0000313" key="2">
    <source>
        <dbReference type="EMBL" id="QEV42675.1"/>
    </source>
</evidence>
<evidence type="ECO:0000313" key="1">
    <source>
        <dbReference type="EMBL" id="AJE44189.1"/>
    </source>
</evidence>
<dbReference type="Proteomes" id="UP000031526">
    <property type="component" value="Chromosome"/>
</dbReference>
<reference evidence="1 3" key="2">
    <citation type="journal article" date="2016" name="Appl. Microbiol. Biotechnol.">
        <title>Exploiting the genome sequence of Streptomyces nodosus for enhanced antibiotic production.</title>
        <authorList>
            <person name="Sweeney P."/>
            <person name="Murphy C.D."/>
            <person name="Caffrey P."/>
        </authorList>
    </citation>
    <scope>NUCLEOTIDE SEQUENCE [LARGE SCALE GENOMIC DNA]</scope>
    <source>
        <strain evidence="1 3">ATCC 14899</strain>
    </source>
</reference>